<name>A0A1Q2L3P3_9BACL</name>
<dbReference type="EMBL" id="CP019640">
    <property type="protein sequence ID" value="AQQ55070.1"/>
    <property type="molecule type" value="Genomic_DNA"/>
</dbReference>
<dbReference type="Proteomes" id="UP000188184">
    <property type="component" value="Chromosome"/>
</dbReference>
<accession>A0A1Q2L3P3</accession>
<organism evidence="1 2">
    <name type="scientific">Planococcus lenghuensis</name>
    <dbReference type="NCBI Taxonomy" id="2213202"/>
    <lineage>
        <taxon>Bacteria</taxon>
        <taxon>Bacillati</taxon>
        <taxon>Bacillota</taxon>
        <taxon>Bacilli</taxon>
        <taxon>Bacillales</taxon>
        <taxon>Caryophanaceae</taxon>
        <taxon>Planococcus</taxon>
    </lineage>
</organism>
<sequence length="142" mass="16249">MSQIRTLNAKGIQTEILQNGIELQQKWEEVFAGNLSKGQKQKILFKICMWHIFSYEKMKHISGQAAEGAFNQLKKGKCFLFFHDAEETIFMENANSVKAKDLHVHGQTELYMVDGNFSWTFVLTHEADLGPYFCKPDNVGGE</sequence>
<protein>
    <recommendedName>
        <fullName evidence="3">DUF4275 family protein</fullName>
    </recommendedName>
</protein>
<proteinExistence type="predicted"/>
<gene>
    <name evidence="1" type="ORF">B0X71_09460</name>
</gene>
<dbReference type="AlphaFoldDB" id="A0A1Q2L3P3"/>
<evidence type="ECO:0008006" key="3">
    <source>
        <dbReference type="Google" id="ProtNLM"/>
    </source>
</evidence>
<dbReference type="Pfam" id="PF14101">
    <property type="entry name" value="DUF4275"/>
    <property type="match status" value="1"/>
</dbReference>
<keyword evidence="2" id="KW-1185">Reference proteome</keyword>
<reference evidence="1 2" key="1">
    <citation type="submission" date="2017-02" db="EMBL/GenBank/DDBJ databases">
        <title>The complete genomic sequence of a novel cold adapted crude oil-degrading bacterium Planococcus qaidamina Y42.</title>
        <authorList>
            <person name="Yang R."/>
        </authorList>
    </citation>
    <scope>NUCLEOTIDE SEQUENCE [LARGE SCALE GENOMIC DNA]</scope>
    <source>
        <strain evidence="1 2">Y42</strain>
    </source>
</reference>
<dbReference type="InterPro" id="IPR025454">
    <property type="entry name" value="DUF4275"/>
</dbReference>
<evidence type="ECO:0000313" key="2">
    <source>
        <dbReference type="Proteomes" id="UP000188184"/>
    </source>
</evidence>
<dbReference type="KEGG" id="pmar:B0X71_09460"/>
<evidence type="ECO:0000313" key="1">
    <source>
        <dbReference type="EMBL" id="AQQ55070.1"/>
    </source>
</evidence>